<comment type="similarity">
    <text evidence="1">Belongs to the mTERF family.</text>
</comment>
<keyword evidence="3" id="KW-0809">Transit peptide</keyword>
<evidence type="ECO:0000256" key="3">
    <source>
        <dbReference type="ARBA" id="ARBA00022946"/>
    </source>
</evidence>
<dbReference type="SMART" id="SM00733">
    <property type="entry name" value="Mterf"/>
    <property type="match status" value="5"/>
</dbReference>
<dbReference type="InterPro" id="IPR003690">
    <property type="entry name" value="MTERF"/>
</dbReference>
<dbReference type="InterPro" id="IPR038538">
    <property type="entry name" value="MTERF_sf"/>
</dbReference>
<accession>A0A0A8YBX3</accession>
<keyword evidence="2" id="KW-0805">Transcription regulation</keyword>
<organism evidence="4">
    <name type="scientific">Arundo donax</name>
    <name type="common">Giant reed</name>
    <name type="synonym">Donax arundinaceus</name>
    <dbReference type="NCBI Taxonomy" id="35708"/>
    <lineage>
        <taxon>Eukaryota</taxon>
        <taxon>Viridiplantae</taxon>
        <taxon>Streptophyta</taxon>
        <taxon>Embryophyta</taxon>
        <taxon>Tracheophyta</taxon>
        <taxon>Spermatophyta</taxon>
        <taxon>Magnoliopsida</taxon>
        <taxon>Liliopsida</taxon>
        <taxon>Poales</taxon>
        <taxon>Poaceae</taxon>
        <taxon>PACMAD clade</taxon>
        <taxon>Arundinoideae</taxon>
        <taxon>Arundineae</taxon>
        <taxon>Arundo</taxon>
    </lineage>
</organism>
<evidence type="ECO:0000256" key="1">
    <source>
        <dbReference type="ARBA" id="ARBA00007692"/>
    </source>
</evidence>
<dbReference type="GO" id="GO:0003676">
    <property type="term" value="F:nucleic acid binding"/>
    <property type="evidence" value="ECO:0007669"/>
    <property type="project" value="InterPro"/>
</dbReference>
<reference evidence="4" key="1">
    <citation type="submission" date="2014-09" db="EMBL/GenBank/DDBJ databases">
        <authorList>
            <person name="Magalhaes I.L.F."/>
            <person name="Oliveira U."/>
            <person name="Santos F.R."/>
            <person name="Vidigal T.H.D.A."/>
            <person name="Brescovit A.D."/>
            <person name="Santos A.J."/>
        </authorList>
    </citation>
    <scope>NUCLEOTIDE SEQUENCE</scope>
    <source>
        <tissue evidence="4">Shoot tissue taken approximately 20 cm above the soil surface</tissue>
    </source>
</reference>
<evidence type="ECO:0000256" key="2">
    <source>
        <dbReference type="ARBA" id="ARBA00022472"/>
    </source>
</evidence>
<sequence>MNPMIHHLRARILSSLLHTPSHRSASRIISPHRLFSAAAPTSPQPFAVEEYLVSNCGLTRAQARKASRTISHLKSPSKPDAVIAFLSDLGVPRSDIAAVAAFDPPFLCASVEKNLAPRVAELADLGLLRDQIARLIPLALSSFRISSLGRNLSFWLSVFDGSFEMLLRALRLNSAILRVDIEKVVMPNLAFLQQCGVSVSEVAFMHMYSSRLFNLKPKSLREAAERVEELGIKLGSRMFGRALALVVFMRKEDVARKMGMLQKIGFSQDDASVIVRKAPPILRLSDEKIKRVMNFLTRDVGLEPPHIAQRPALFMYSLERRLLPRYCVLKVLREKGLLNVECSYYYTASMAEEVFVLKFVLPYKDHVPGLADDYASRCSGKALNKAALQEV</sequence>
<dbReference type="GO" id="GO:0006353">
    <property type="term" value="P:DNA-templated transcription termination"/>
    <property type="evidence" value="ECO:0007669"/>
    <property type="project" value="UniProtKB-KW"/>
</dbReference>
<dbReference type="Gene3D" id="1.25.70.10">
    <property type="entry name" value="Transcription termination factor 3, mitochondrial"/>
    <property type="match status" value="1"/>
</dbReference>
<protein>
    <submittedName>
        <fullName evidence="4">Uncharacterized protein</fullName>
    </submittedName>
</protein>
<dbReference type="EMBL" id="GBRH01274426">
    <property type="protein sequence ID" value="JAD23469.1"/>
    <property type="molecule type" value="Transcribed_RNA"/>
</dbReference>
<keyword evidence="2" id="KW-0804">Transcription</keyword>
<dbReference type="FunFam" id="1.25.70.10:FF:000001">
    <property type="entry name" value="Mitochondrial transcription termination factor-like"/>
    <property type="match status" value="1"/>
</dbReference>
<dbReference type="PANTHER" id="PTHR13068:SF83">
    <property type="entry name" value="OS06G0224500 PROTEIN"/>
    <property type="match status" value="1"/>
</dbReference>
<dbReference type="AlphaFoldDB" id="A0A0A8YBX3"/>
<reference evidence="4" key="2">
    <citation type="journal article" date="2015" name="Data Brief">
        <title>Shoot transcriptome of the giant reed, Arundo donax.</title>
        <authorList>
            <person name="Barrero R.A."/>
            <person name="Guerrero F.D."/>
            <person name="Moolhuijzen P."/>
            <person name="Goolsby J.A."/>
            <person name="Tidwell J."/>
            <person name="Bellgard S.E."/>
            <person name="Bellgard M.I."/>
        </authorList>
    </citation>
    <scope>NUCLEOTIDE SEQUENCE</scope>
    <source>
        <tissue evidence="4">Shoot tissue taken approximately 20 cm above the soil surface</tissue>
    </source>
</reference>
<keyword evidence="2" id="KW-0806">Transcription termination</keyword>
<proteinExistence type="inferred from homology"/>
<name>A0A0A8YBX3_ARUDO</name>
<dbReference type="PANTHER" id="PTHR13068">
    <property type="entry name" value="CGI-12 PROTEIN-RELATED"/>
    <property type="match status" value="1"/>
</dbReference>
<evidence type="ECO:0000313" key="4">
    <source>
        <dbReference type="EMBL" id="JAD23469.1"/>
    </source>
</evidence>
<dbReference type="Pfam" id="PF02536">
    <property type="entry name" value="mTERF"/>
    <property type="match status" value="1"/>
</dbReference>